<reference evidence="2" key="1">
    <citation type="journal article" date="2015" name="PLoS Genet.">
        <title>The dynamic genome and transcriptome of the human fungal pathogen Blastomyces and close relative Emmonsia.</title>
        <authorList>
            <person name="Munoz J.F."/>
            <person name="Gauthier G.M."/>
            <person name="Desjardins C.A."/>
            <person name="Gallo J.E."/>
            <person name="Holder J."/>
            <person name="Sullivan T.D."/>
            <person name="Marty A.J."/>
            <person name="Carmen J.C."/>
            <person name="Chen Z."/>
            <person name="Ding L."/>
            <person name="Gujja S."/>
            <person name="Magrini V."/>
            <person name="Misas E."/>
            <person name="Mitreva M."/>
            <person name="Priest M."/>
            <person name="Saif S."/>
            <person name="Whiston E.A."/>
            <person name="Young S."/>
            <person name="Zeng Q."/>
            <person name="Goldman W.E."/>
            <person name="Mardis E.R."/>
            <person name="Taylor J.W."/>
            <person name="McEwen J.G."/>
            <person name="Clay O.K."/>
            <person name="Klein B.S."/>
            <person name="Cuomo C.A."/>
        </authorList>
    </citation>
    <scope>NUCLEOTIDE SEQUENCE [LARGE SCALE GENOMIC DNA]</scope>
    <source>
        <strain evidence="2">UAMH 3008</strain>
    </source>
</reference>
<dbReference type="EMBL" id="LCZI01001535">
    <property type="protein sequence ID" value="KKZ60478.1"/>
    <property type="molecule type" value="Genomic_DNA"/>
</dbReference>
<sequence length="135" mass="15489">MLSSLPTEILTAILSLTERNDLENHILIWLKRRVPDGYCCRNFGGNGDRIEESTGNDQQDDGMLDDEELSEIELHDNKRWITYCDSSIKNEVLSVLVRCKEGGLKSFRHLRLTSYPQCQNDNIRASILTFVEARS</sequence>
<organism evidence="1 2">
    <name type="scientific">[Emmonsia] crescens</name>
    <dbReference type="NCBI Taxonomy" id="73230"/>
    <lineage>
        <taxon>Eukaryota</taxon>
        <taxon>Fungi</taxon>
        <taxon>Dikarya</taxon>
        <taxon>Ascomycota</taxon>
        <taxon>Pezizomycotina</taxon>
        <taxon>Eurotiomycetes</taxon>
        <taxon>Eurotiomycetidae</taxon>
        <taxon>Onygenales</taxon>
        <taxon>Ajellomycetaceae</taxon>
        <taxon>Emergomyces</taxon>
    </lineage>
</organism>
<gene>
    <name evidence="1" type="ORF">EMCG_04842</name>
</gene>
<accession>A0A0G2HR56</accession>
<evidence type="ECO:0000313" key="2">
    <source>
        <dbReference type="Proteomes" id="UP000034164"/>
    </source>
</evidence>
<evidence type="ECO:0000313" key="1">
    <source>
        <dbReference type="EMBL" id="KKZ60478.1"/>
    </source>
</evidence>
<proteinExistence type="predicted"/>
<dbReference type="AlphaFoldDB" id="A0A0G2HR56"/>
<comment type="caution">
    <text evidence="1">The sequence shown here is derived from an EMBL/GenBank/DDBJ whole genome shotgun (WGS) entry which is preliminary data.</text>
</comment>
<dbReference type="Proteomes" id="UP000034164">
    <property type="component" value="Unassembled WGS sequence"/>
</dbReference>
<protein>
    <submittedName>
        <fullName evidence="1">Uncharacterized protein</fullName>
    </submittedName>
</protein>
<dbReference type="VEuPathDB" id="FungiDB:EMCG_04842"/>
<dbReference type="OrthoDB" id="4173402at2759"/>
<name>A0A0G2HR56_9EURO</name>